<gene>
    <name evidence="7" type="ORF">KQI88_06330</name>
</gene>
<dbReference type="SMART" id="SM00091">
    <property type="entry name" value="PAS"/>
    <property type="match status" value="1"/>
</dbReference>
<dbReference type="InterPro" id="IPR058031">
    <property type="entry name" value="AAA_lid_NorR"/>
</dbReference>
<keyword evidence="4" id="KW-0804">Transcription</keyword>
<dbReference type="PROSITE" id="PS50112">
    <property type="entry name" value="PAS"/>
    <property type="match status" value="1"/>
</dbReference>
<reference evidence="7 8" key="1">
    <citation type="submission" date="2021-06" db="EMBL/GenBank/DDBJ databases">
        <authorList>
            <person name="Sun Q."/>
            <person name="Li D."/>
        </authorList>
    </citation>
    <scope>NUCLEOTIDE SEQUENCE [LARGE SCALE GENOMIC DNA]</scope>
    <source>
        <strain evidence="7 8">MSJ-5</strain>
    </source>
</reference>
<organism evidence="7 8">
    <name type="scientific">Alkaliphilus flagellatus</name>
    <dbReference type="NCBI Taxonomy" id="2841507"/>
    <lineage>
        <taxon>Bacteria</taxon>
        <taxon>Bacillati</taxon>
        <taxon>Bacillota</taxon>
        <taxon>Clostridia</taxon>
        <taxon>Peptostreptococcales</taxon>
        <taxon>Natronincolaceae</taxon>
        <taxon>Alkaliphilus</taxon>
    </lineage>
</organism>
<feature type="domain" description="Sigma-54 factor interaction" evidence="5">
    <location>
        <begin position="146"/>
        <end position="376"/>
    </location>
</feature>
<keyword evidence="1" id="KW-0547">Nucleotide-binding</keyword>
<evidence type="ECO:0000313" key="8">
    <source>
        <dbReference type="Proteomes" id="UP000779508"/>
    </source>
</evidence>
<evidence type="ECO:0000313" key="7">
    <source>
        <dbReference type="EMBL" id="MBU5676027.1"/>
    </source>
</evidence>
<evidence type="ECO:0000256" key="1">
    <source>
        <dbReference type="ARBA" id="ARBA00022741"/>
    </source>
</evidence>
<comment type="caution">
    <text evidence="7">The sequence shown here is derived from an EMBL/GenBank/DDBJ whole genome shotgun (WGS) entry which is preliminary data.</text>
</comment>
<dbReference type="Pfam" id="PF13426">
    <property type="entry name" value="PAS_9"/>
    <property type="match status" value="1"/>
</dbReference>
<dbReference type="Pfam" id="PF00158">
    <property type="entry name" value="Sigma54_activat"/>
    <property type="match status" value="1"/>
</dbReference>
<dbReference type="InterPro" id="IPR025662">
    <property type="entry name" value="Sigma_54_int_dom_ATP-bd_1"/>
</dbReference>
<dbReference type="InterPro" id="IPR025943">
    <property type="entry name" value="Sigma_54_int_dom_ATP-bd_2"/>
</dbReference>
<evidence type="ECO:0000259" key="5">
    <source>
        <dbReference type="PROSITE" id="PS50045"/>
    </source>
</evidence>
<feature type="domain" description="PAS" evidence="6">
    <location>
        <begin position="16"/>
        <end position="67"/>
    </location>
</feature>
<evidence type="ECO:0000256" key="2">
    <source>
        <dbReference type="ARBA" id="ARBA00022840"/>
    </source>
</evidence>
<dbReference type="PANTHER" id="PTHR32071">
    <property type="entry name" value="TRANSCRIPTIONAL REGULATORY PROTEIN"/>
    <property type="match status" value="1"/>
</dbReference>
<proteinExistence type="predicted"/>
<dbReference type="PROSITE" id="PS00676">
    <property type="entry name" value="SIGMA54_INTERACT_2"/>
    <property type="match status" value="1"/>
</dbReference>
<keyword evidence="2" id="KW-0067">ATP-binding</keyword>
<dbReference type="PROSITE" id="PS00675">
    <property type="entry name" value="SIGMA54_INTERACT_1"/>
    <property type="match status" value="1"/>
</dbReference>
<dbReference type="InterPro" id="IPR000014">
    <property type="entry name" value="PAS"/>
</dbReference>
<dbReference type="InterPro" id="IPR002197">
    <property type="entry name" value="HTH_Fis"/>
</dbReference>
<dbReference type="CDD" id="cd00130">
    <property type="entry name" value="PAS"/>
    <property type="match status" value="1"/>
</dbReference>
<dbReference type="EMBL" id="JAHLQK010000002">
    <property type="protein sequence ID" value="MBU5676027.1"/>
    <property type="molecule type" value="Genomic_DNA"/>
</dbReference>
<dbReference type="NCBIfam" id="TIGR00229">
    <property type="entry name" value="sensory_box"/>
    <property type="match status" value="1"/>
</dbReference>
<evidence type="ECO:0000259" key="6">
    <source>
        <dbReference type="PROSITE" id="PS50112"/>
    </source>
</evidence>
<evidence type="ECO:0000256" key="4">
    <source>
        <dbReference type="ARBA" id="ARBA00023163"/>
    </source>
</evidence>
<dbReference type="CDD" id="cd00009">
    <property type="entry name" value="AAA"/>
    <property type="match status" value="1"/>
</dbReference>
<keyword evidence="3" id="KW-0805">Transcription regulation</keyword>
<dbReference type="Pfam" id="PF02954">
    <property type="entry name" value="HTH_8"/>
    <property type="match status" value="1"/>
</dbReference>
<accession>A0ABS6G0K0</accession>
<dbReference type="Pfam" id="PF25601">
    <property type="entry name" value="AAA_lid_14"/>
    <property type="match status" value="1"/>
</dbReference>
<dbReference type="InterPro" id="IPR003593">
    <property type="entry name" value="AAA+_ATPase"/>
</dbReference>
<name>A0ABS6G0K0_9FIRM</name>
<evidence type="ECO:0000256" key="3">
    <source>
        <dbReference type="ARBA" id="ARBA00023015"/>
    </source>
</evidence>
<keyword evidence="8" id="KW-1185">Reference proteome</keyword>
<dbReference type="Proteomes" id="UP000779508">
    <property type="component" value="Unassembled WGS sequence"/>
</dbReference>
<dbReference type="SMART" id="SM00382">
    <property type="entry name" value="AAA"/>
    <property type="match status" value="1"/>
</dbReference>
<dbReference type="PANTHER" id="PTHR32071:SF57">
    <property type="entry name" value="C4-DICARBOXYLATE TRANSPORT TRANSCRIPTIONAL REGULATORY PROTEIN DCTD"/>
    <property type="match status" value="1"/>
</dbReference>
<dbReference type="PROSITE" id="PS50045">
    <property type="entry name" value="SIGMA54_INTERACT_4"/>
    <property type="match status" value="1"/>
</dbReference>
<dbReference type="InterPro" id="IPR002078">
    <property type="entry name" value="Sigma_54_int"/>
</dbReference>
<protein>
    <submittedName>
        <fullName evidence="7">Sigma 54-interacting transcriptional regulator</fullName>
    </submittedName>
</protein>
<sequence>MQTKSWEELNHKLLVAKKYIETIIDSISTGIFTTGPNGYIKTINRTASEILGLSQEEVLGVNVSEIIEKWESIQQSVSNKTTYLEEEAFIKGQKGRIHCILSAYPIIESEQYKYEGIVCTINEIKSVRNLANKVMGKQALYTFDKIIGKNKEFSKLLNYAKQISNSPSTVLITGESGTGKEVFAQSIHNESSRRNGPFVAINCGALPRDLIESELFGYEEGAFTGAIRGGRPGKFELADGGTLFLDEIGEMPIDMQTNLLRVLEKGKLFRIGGNREIEVDVRIIAATNRDLQRDTEDGYFRKDLFYRLNVLPLKLLPLRNRKDDIPLLIDYFIKMKSLKLGKTPISLSSELIDKMVSDPWQGNIRELENTIERIINAPNSDLWQITETTKDEVIITMDESLEAIEKAHIEKIIDKCEGNISTTAEILGIGRNTLYRKIKKYSIVVLK</sequence>
<dbReference type="RefSeq" id="WP_216415510.1">
    <property type="nucleotide sequence ID" value="NZ_JAHLQK010000002.1"/>
</dbReference>